<evidence type="ECO:0000256" key="1">
    <source>
        <dbReference type="SAM" id="SignalP"/>
    </source>
</evidence>
<reference evidence="2" key="1">
    <citation type="submission" date="2019-12" db="EMBL/GenBank/DDBJ databases">
        <title>An insight into the sialome of adult female Ixodes ricinus ticks feeding for 6 days.</title>
        <authorList>
            <person name="Perner J."/>
            <person name="Ribeiro J.M.C."/>
        </authorList>
    </citation>
    <scope>NUCLEOTIDE SEQUENCE</scope>
    <source>
        <strain evidence="2">Semi-engorged</strain>
        <tissue evidence="2">Salivary glands</tissue>
    </source>
</reference>
<feature type="signal peptide" evidence="1">
    <location>
        <begin position="1"/>
        <end position="21"/>
    </location>
</feature>
<name>A0A6B0V1X0_IXORI</name>
<dbReference type="EMBL" id="GIFC01014074">
    <property type="protein sequence ID" value="MXU96157.1"/>
    <property type="molecule type" value="Transcribed_RNA"/>
</dbReference>
<feature type="chain" id="PRO_5025555342" evidence="1">
    <location>
        <begin position="22"/>
        <end position="207"/>
    </location>
</feature>
<proteinExistence type="predicted"/>
<keyword evidence="1" id="KW-0732">Signal</keyword>
<evidence type="ECO:0000313" key="2">
    <source>
        <dbReference type="EMBL" id="MXU96157.1"/>
    </source>
</evidence>
<protein>
    <submittedName>
        <fullName evidence="2">Putative secreted protein</fullName>
    </submittedName>
</protein>
<dbReference type="AlphaFoldDB" id="A0A6B0V1X0"/>
<sequence length="207" mass="22324">MFRYIPLFFLVFLVAMAMSLSRSSSLGSRTTPLSASVGLLVSWRVVLMGCLRASMTVSREVSLTSEGLPSRISMYLAATPVPSLAEYTPRARRVTPAAVAETLSQSEMKALKPSPNTAPAVLMDSRTVALFSAALTLICSMYRSWFSLSTLALACSSASSFFMSFLCRSSISCSIVDLLRASCLATDSSCRLRLSSLARCCCKSWSS</sequence>
<organism evidence="2">
    <name type="scientific">Ixodes ricinus</name>
    <name type="common">Common tick</name>
    <name type="synonym">Acarus ricinus</name>
    <dbReference type="NCBI Taxonomy" id="34613"/>
    <lineage>
        <taxon>Eukaryota</taxon>
        <taxon>Metazoa</taxon>
        <taxon>Ecdysozoa</taxon>
        <taxon>Arthropoda</taxon>
        <taxon>Chelicerata</taxon>
        <taxon>Arachnida</taxon>
        <taxon>Acari</taxon>
        <taxon>Parasitiformes</taxon>
        <taxon>Ixodida</taxon>
        <taxon>Ixodoidea</taxon>
        <taxon>Ixodidae</taxon>
        <taxon>Ixodinae</taxon>
        <taxon>Ixodes</taxon>
    </lineage>
</organism>
<accession>A0A6B0V1X0</accession>